<comment type="similarity">
    <text evidence="1">Belongs to the peptidase A1 family.</text>
</comment>
<evidence type="ECO:0000259" key="3">
    <source>
        <dbReference type="PROSITE" id="PS51767"/>
    </source>
</evidence>
<dbReference type="CDD" id="cd05471">
    <property type="entry name" value="pepsin_like"/>
    <property type="match status" value="1"/>
</dbReference>
<name>G7E1C2_MIXOS</name>
<dbReference type="Pfam" id="PF00026">
    <property type="entry name" value="Asp"/>
    <property type="match status" value="1"/>
</dbReference>
<dbReference type="InterPro" id="IPR034164">
    <property type="entry name" value="Pepsin-like_dom"/>
</dbReference>
<keyword evidence="2" id="KW-0732">Signal</keyword>
<reference evidence="4 5" key="1">
    <citation type="journal article" date="2011" name="J. Gen. Appl. Microbiol.">
        <title>Draft genome sequencing of the enigmatic basidiomycete Mixia osmundae.</title>
        <authorList>
            <person name="Nishida H."/>
            <person name="Nagatsuka Y."/>
            <person name="Sugiyama J."/>
        </authorList>
    </citation>
    <scope>NUCLEOTIDE SEQUENCE [LARGE SCALE GENOMIC DNA]</scope>
    <source>
        <strain evidence="5">CBS 9802 / IAM 14324 / JCM 22182 / KY 12970</strain>
    </source>
</reference>
<dbReference type="SUPFAM" id="SSF50630">
    <property type="entry name" value="Acid proteases"/>
    <property type="match status" value="1"/>
</dbReference>
<dbReference type="Proteomes" id="UP000009131">
    <property type="component" value="Unassembled WGS sequence"/>
</dbReference>
<proteinExistence type="inferred from homology"/>
<dbReference type="GO" id="GO:0004190">
    <property type="term" value="F:aspartic-type endopeptidase activity"/>
    <property type="evidence" value="ECO:0007669"/>
    <property type="project" value="InterPro"/>
</dbReference>
<dbReference type="InterPro" id="IPR033121">
    <property type="entry name" value="PEPTIDASE_A1"/>
</dbReference>
<dbReference type="OrthoDB" id="15189at2759"/>
<dbReference type="Gene3D" id="2.40.70.10">
    <property type="entry name" value="Acid Proteases"/>
    <property type="match status" value="2"/>
</dbReference>
<keyword evidence="5" id="KW-1185">Reference proteome</keyword>
<comment type="caution">
    <text evidence="4">The sequence shown here is derived from an EMBL/GenBank/DDBJ whole genome shotgun (WGS) entry which is preliminary data.</text>
</comment>
<evidence type="ECO:0000313" key="5">
    <source>
        <dbReference type="Proteomes" id="UP000009131"/>
    </source>
</evidence>
<dbReference type="RefSeq" id="XP_014567206.1">
    <property type="nucleotide sequence ID" value="XM_014711720.1"/>
</dbReference>
<gene>
    <name evidence="4" type="primary">Mo03302</name>
    <name evidence="4" type="ORF">E5Q_03302</name>
</gene>
<dbReference type="InterPro" id="IPR001461">
    <property type="entry name" value="Aspartic_peptidase_A1"/>
</dbReference>
<feature type="chain" id="PRO_5009955656" description="Peptidase A1 domain-containing protein" evidence="2">
    <location>
        <begin position="20"/>
        <end position="373"/>
    </location>
</feature>
<dbReference type="EMBL" id="BABT02000102">
    <property type="protein sequence ID" value="GAA96632.1"/>
    <property type="molecule type" value="Genomic_DNA"/>
</dbReference>
<evidence type="ECO:0000256" key="1">
    <source>
        <dbReference type="ARBA" id="ARBA00007447"/>
    </source>
</evidence>
<protein>
    <recommendedName>
        <fullName evidence="3">Peptidase A1 domain-containing protein</fullName>
    </recommendedName>
</protein>
<feature type="signal peptide" evidence="2">
    <location>
        <begin position="1"/>
        <end position="19"/>
    </location>
</feature>
<dbReference type="InParanoid" id="G7E1C2"/>
<dbReference type="HOGENOM" id="CLU_041696_0_0_1"/>
<evidence type="ECO:0000313" key="4">
    <source>
        <dbReference type="EMBL" id="GAA96632.1"/>
    </source>
</evidence>
<accession>G7E1C2</accession>
<dbReference type="PANTHER" id="PTHR47966:SF51">
    <property type="entry name" value="BETA-SITE APP-CLEAVING ENZYME, ISOFORM A-RELATED"/>
    <property type="match status" value="1"/>
</dbReference>
<dbReference type="PANTHER" id="PTHR47966">
    <property type="entry name" value="BETA-SITE APP-CLEAVING ENZYME, ISOFORM A-RELATED"/>
    <property type="match status" value="1"/>
</dbReference>
<dbReference type="GO" id="GO:0006508">
    <property type="term" value="P:proteolysis"/>
    <property type="evidence" value="ECO:0007669"/>
    <property type="project" value="InterPro"/>
</dbReference>
<dbReference type="AlphaFoldDB" id="G7E1C2"/>
<feature type="domain" description="Peptidase A1" evidence="3">
    <location>
        <begin position="59"/>
        <end position="370"/>
    </location>
</feature>
<reference evidence="4 5" key="2">
    <citation type="journal article" date="2012" name="Open Biol.">
        <title>Characteristics of nucleosomes and linker DNA regions on the genome of the basidiomycete Mixia osmundae revealed by mono- and dinucleosome mapping.</title>
        <authorList>
            <person name="Nishida H."/>
            <person name="Kondo S."/>
            <person name="Matsumoto T."/>
            <person name="Suzuki Y."/>
            <person name="Yoshikawa H."/>
            <person name="Taylor T.D."/>
            <person name="Sugiyama J."/>
        </authorList>
    </citation>
    <scope>NUCLEOTIDE SEQUENCE [LARGE SCALE GENOMIC DNA]</scope>
    <source>
        <strain evidence="5">CBS 9802 / IAM 14324 / JCM 22182 / KY 12970</strain>
    </source>
</reference>
<dbReference type="InterPro" id="IPR021109">
    <property type="entry name" value="Peptidase_aspartic_dom_sf"/>
</dbReference>
<organism evidence="4 5">
    <name type="scientific">Mixia osmundae (strain CBS 9802 / IAM 14324 / JCM 22182 / KY 12970)</name>
    <dbReference type="NCBI Taxonomy" id="764103"/>
    <lineage>
        <taxon>Eukaryota</taxon>
        <taxon>Fungi</taxon>
        <taxon>Dikarya</taxon>
        <taxon>Basidiomycota</taxon>
        <taxon>Pucciniomycotina</taxon>
        <taxon>Mixiomycetes</taxon>
        <taxon>Mixiales</taxon>
        <taxon>Mixiaceae</taxon>
        <taxon>Mixia</taxon>
    </lineage>
</organism>
<sequence length="373" mass="39905">MLFKAFVSFALACTGSGAAITLPLKRGGSSASSFSSTVAKRNALLGFTTPIKVTDDGAWRVEINIGEPAYPVEFQIDSGSALTLTGVEHGYRHTVTTKNTSITFDEGFGDQSDVKGFLVQDRLSLSSSVTVDGYLGAAFQNDFFAAAEPGTAGVLALGNRAMFDQTLNNKSNAIPTFTEALQEAKLIEEKIVTLNLREPASIHFGTADLSESKGPIAYMPRKNIGPTSYWACDVYMPSLGVTEKRSQNATCLIDSGTELTFLARAPLLIYFEKITEIGGVYNASTDFFQFPKGVVPPAIDITIGKTLLSLPGKAQILPDRLKAANGLDPNLDYSIILPAQEGAESSLVGATLLSHYTIVFDSEKDRIGFSLRA</sequence>
<evidence type="ECO:0000256" key="2">
    <source>
        <dbReference type="SAM" id="SignalP"/>
    </source>
</evidence>
<dbReference type="PROSITE" id="PS51767">
    <property type="entry name" value="PEPTIDASE_A1"/>
    <property type="match status" value="1"/>
</dbReference>